<feature type="transmembrane region" description="Helical" evidence="2">
    <location>
        <begin position="79"/>
        <end position="109"/>
    </location>
</feature>
<protein>
    <submittedName>
        <fullName evidence="3">Uncharacterized protein</fullName>
    </submittedName>
</protein>
<keyword evidence="2" id="KW-1133">Transmembrane helix</keyword>
<keyword evidence="2" id="KW-0812">Transmembrane</keyword>
<evidence type="ECO:0000256" key="1">
    <source>
        <dbReference type="SAM" id="MobiDB-lite"/>
    </source>
</evidence>
<dbReference type="EMBL" id="JAENIG010000001">
    <property type="protein sequence ID" value="MBK1853531.1"/>
    <property type="molecule type" value="Genomic_DNA"/>
</dbReference>
<evidence type="ECO:0000313" key="4">
    <source>
        <dbReference type="Proteomes" id="UP000634206"/>
    </source>
</evidence>
<accession>A0AAE2S9A4</accession>
<evidence type="ECO:0000313" key="3">
    <source>
        <dbReference type="EMBL" id="MBK1853531.1"/>
    </source>
</evidence>
<reference evidence="3" key="1">
    <citation type="submission" date="2021-01" db="EMBL/GenBank/DDBJ databases">
        <title>Modified the classification status of verrucomicrobia.</title>
        <authorList>
            <person name="Feng X."/>
        </authorList>
    </citation>
    <scope>NUCLEOTIDE SEQUENCE</scope>
    <source>
        <strain evidence="3">5K15</strain>
    </source>
</reference>
<comment type="caution">
    <text evidence="3">The sequence shown here is derived from an EMBL/GenBank/DDBJ whole genome shotgun (WGS) entry which is preliminary data.</text>
</comment>
<feature type="region of interest" description="Disordered" evidence="1">
    <location>
        <begin position="1"/>
        <end position="50"/>
    </location>
</feature>
<gene>
    <name evidence="3" type="ORF">JIN83_01025</name>
</gene>
<proteinExistence type="predicted"/>
<evidence type="ECO:0000256" key="2">
    <source>
        <dbReference type="SAM" id="Phobius"/>
    </source>
</evidence>
<keyword evidence="4" id="KW-1185">Reference proteome</keyword>
<keyword evidence="2" id="KW-0472">Membrane</keyword>
<dbReference type="AlphaFoldDB" id="A0AAE2S9A4"/>
<sequence length="118" mass="13123">MPESKTIQIDEIVTPDAPSSAKAERAKSADPKVHTGQRPPEEPEDPFSGFQKSLGWKTRATLWVTQKFLYLRSRSWGKWVIAPAVLLAVMLAIPLGLLFMAAMLVRAILLSFRPPPRA</sequence>
<dbReference type="RefSeq" id="WP_309488128.1">
    <property type="nucleotide sequence ID" value="NZ_JAENIG010000001.1"/>
</dbReference>
<organism evidence="3 4">
    <name type="scientific">Oceaniferula flava</name>
    <dbReference type="NCBI Taxonomy" id="2800421"/>
    <lineage>
        <taxon>Bacteria</taxon>
        <taxon>Pseudomonadati</taxon>
        <taxon>Verrucomicrobiota</taxon>
        <taxon>Verrucomicrobiia</taxon>
        <taxon>Verrucomicrobiales</taxon>
        <taxon>Verrucomicrobiaceae</taxon>
        <taxon>Oceaniferula</taxon>
    </lineage>
</organism>
<feature type="compositionally biased region" description="Basic and acidic residues" evidence="1">
    <location>
        <begin position="22"/>
        <end position="33"/>
    </location>
</feature>
<name>A0AAE2S9A4_9BACT</name>
<dbReference type="Proteomes" id="UP000634206">
    <property type="component" value="Unassembled WGS sequence"/>
</dbReference>